<reference evidence="1 2" key="1">
    <citation type="journal article" date="2015" name="Genome Announc.">
        <title>Expanding the biotechnology potential of lactobacilli through comparative genomics of 213 strains and associated genera.</title>
        <authorList>
            <person name="Sun Z."/>
            <person name="Harris H.M."/>
            <person name="McCann A."/>
            <person name="Guo C."/>
            <person name="Argimon S."/>
            <person name="Zhang W."/>
            <person name="Yang X."/>
            <person name="Jeffery I.B."/>
            <person name="Cooney J.C."/>
            <person name="Kagawa T.F."/>
            <person name="Liu W."/>
            <person name="Song Y."/>
            <person name="Salvetti E."/>
            <person name="Wrobel A."/>
            <person name="Rasinkangas P."/>
            <person name="Parkhill J."/>
            <person name="Rea M.C."/>
            <person name="O'Sullivan O."/>
            <person name="Ritari J."/>
            <person name="Douillard F.P."/>
            <person name="Paul Ross R."/>
            <person name="Yang R."/>
            <person name="Briner A.E."/>
            <person name="Felis G.E."/>
            <person name="de Vos W.M."/>
            <person name="Barrangou R."/>
            <person name="Klaenhammer T.R."/>
            <person name="Caufield P.W."/>
            <person name="Cui Y."/>
            <person name="Zhang H."/>
            <person name="O'Toole P.W."/>
        </authorList>
    </citation>
    <scope>NUCLEOTIDE SEQUENCE [LARGE SCALE GENOMIC DNA]</scope>
    <source>
        <strain evidence="1 2">DSM 15946</strain>
    </source>
</reference>
<sequence length="111" mass="13613">MTWSEYHLRLEAYQLRQLERQTDLATQAWMNQTVQATTGKKNPKPKYRKFKKFFDREAYEHQIRQRFGDDYLGATSSRRQASQIFMQRFKEFKRLQKLGRIDMTAWRREAD</sequence>
<organism evidence="1 2">
    <name type="scientific">Limosilactobacillus ingluviei DSM 15946</name>
    <dbReference type="NCBI Taxonomy" id="1423760"/>
    <lineage>
        <taxon>Bacteria</taxon>
        <taxon>Bacillati</taxon>
        <taxon>Bacillota</taxon>
        <taxon>Bacilli</taxon>
        <taxon>Lactobacillales</taxon>
        <taxon>Lactobacillaceae</taxon>
        <taxon>Limosilactobacillus</taxon>
    </lineage>
</organism>
<evidence type="ECO:0000313" key="1">
    <source>
        <dbReference type="EMBL" id="KRL92324.1"/>
    </source>
</evidence>
<comment type="caution">
    <text evidence="1">The sequence shown here is derived from an EMBL/GenBank/DDBJ whole genome shotgun (WGS) entry which is preliminary data.</text>
</comment>
<dbReference type="PATRIC" id="fig|1423760.3.peg.2070"/>
<dbReference type="Proteomes" id="UP000050816">
    <property type="component" value="Unassembled WGS sequence"/>
</dbReference>
<gene>
    <name evidence="1" type="ORF">FC43_GL001978</name>
</gene>
<proteinExistence type="predicted"/>
<evidence type="ECO:0000313" key="2">
    <source>
        <dbReference type="Proteomes" id="UP000050816"/>
    </source>
</evidence>
<accession>A0A0R1UHF5</accession>
<dbReference type="EMBL" id="AZFK01000005">
    <property type="protein sequence ID" value="KRL92324.1"/>
    <property type="molecule type" value="Genomic_DNA"/>
</dbReference>
<dbReference type="AlphaFoldDB" id="A0A0R1UHF5"/>
<protein>
    <submittedName>
        <fullName evidence="1">Uncharacterized protein</fullName>
    </submittedName>
</protein>
<name>A0A0R1UHF5_9LACO</name>